<dbReference type="AlphaFoldDB" id="U2E694"/>
<dbReference type="InterPro" id="IPR036938">
    <property type="entry name" value="PAP2/HPO_sf"/>
</dbReference>
<dbReference type="eggNOG" id="COG0671">
    <property type="taxonomic scope" value="Bacteria"/>
</dbReference>
<evidence type="ECO:0000259" key="2">
    <source>
        <dbReference type="SMART" id="SM00014"/>
    </source>
</evidence>
<evidence type="ECO:0000256" key="1">
    <source>
        <dbReference type="SAM" id="Phobius"/>
    </source>
</evidence>
<keyword evidence="1" id="KW-0472">Membrane</keyword>
<name>U2E694_9GAMM</name>
<evidence type="ECO:0000313" key="3">
    <source>
        <dbReference type="EMBL" id="ERJ19296.1"/>
    </source>
</evidence>
<dbReference type="Gene3D" id="1.20.144.10">
    <property type="entry name" value="Phosphatidic acid phosphatase type 2/haloperoxidase"/>
    <property type="match status" value="1"/>
</dbReference>
<dbReference type="Pfam" id="PF01569">
    <property type="entry name" value="PAP2"/>
    <property type="match status" value="1"/>
</dbReference>
<organism evidence="3 4">
    <name type="scientific">Salinisphaera shabanensis E1L3A</name>
    <dbReference type="NCBI Taxonomy" id="1033802"/>
    <lineage>
        <taxon>Bacteria</taxon>
        <taxon>Pseudomonadati</taxon>
        <taxon>Pseudomonadota</taxon>
        <taxon>Gammaproteobacteria</taxon>
        <taxon>Salinisphaerales</taxon>
        <taxon>Salinisphaeraceae</taxon>
        <taxon>Salinisphaera</taxon>
    </lineage>
</organism>
<proteinExistence type="predicted"/>
<dbReference type="OrthoDB" id="8477781at2"/>
<feature type="transmembrane region" description="Helical" evidence="1">
    <location>
        <begin position="69"/>
        <end position="87"/>
    </location>
</feature>
<protein>
    <submittedName>
        <fullName evidence="3">Permease protein</fullName>
    </submittedName>
</protein>
<feature type="transmembrane region" description="Helical" evidence="1">
    <location>
        <begin position="99"/>
        <end position="119"/>
    </location>
</feature>
<dbReference type="STRING" id="1033802.SSPSH_001670"/>
<reference evidence="3 4" key="2">
    <citation type="journal article" date="2013" name="PLoS ONE">
        <title>INDIGO - INtegrated Data Warehouse of MIcrobial GenOmes with Examples from the Red Sea Extremophiles.</title>
        <authorList>
            <person name="Alam I."/>
            <person name="Antunes A."/>
            <person name="Kamau A.A."/>
            <person name="Ba Alawi W."/>
            <person name="Kalkatawi M."/>
            <person name="Stingl U."/>
            <person name="Bajic V.B."/>
        </authorList>
    </citation>
    <scope>NUCLEOTIDE SEQUENCE [LARGE SCALE GENOMIC DNA]</scope>
    <source>
        <strain evidence="3 4">E1L3A</strain>
    </source>
</reference>
<keyword evidence="4" id="KW-1185">Reference proteome</keyword>
<dbReference type="InterPro" id="IPR000326">
    <property type="entry name" value="PAP2/HPO"/>
</dbReference>
<reference evidence="3 4" key="1">
    <citation type="journal article" date="2011" name="J. Bacteriol.">
        <title>Genome sequence of Salinisphaera shabanensis, a gammaproteobacterium from the harsh, variable environment of the brine-seawater interface of the Shaban Deep in the Red Sea.</title>
        <authorList>
            <person name="Antunes A."/>
            <person name="Alam I."/>
            <person name="Bajic V.B."/>
            <person name="Stingl U."/>
        </authorList>
    </citation>
    <scope>NUCLEOTIDE SEQUENCE [LARGE SCALE GENOMIC DNA]</scope>
    <source>
        <strain evidence="3 4">E1L3A</strain>
    </source>
</reference>
<gene>
    <name evidence="3" type="primary">yeiU</name>
    <name evidence="3" type="ORF">SSPSH_001670</name>
</gene>
<dbReference type="SUPFAM" id="SSF48317">
    <property type="entry name" value="Acid phosphatase/Vanadium-dependent haloperoxidase"/>
    <property type="match status" value="1"/>
</dbReference>
<dbReference type="Proteomes" id="UP000006242">
    <property type="component" value="Unassembled WGS sequence"/>
</dbReference>
<feature type="transmembrane region" description="Helical" evidence="1">
    <location>
        <begin position="154"/>
        <end position="172"/>
    </location>
</feature>
<feature type="transmembrane region" description="Helical" evidence="1">
    <location>
        <begin position="200"/>
        <end position="220"/>
    </location>
</feature>
<feature type="transmembrane region" description="Helical" evidence="1">
    <location>
        <begin position="12"/>
        <end position="31"/>
    </location>
</feature>
<dbReference type="SMART" id="SM00014">
    <property type="entry name" value="acidPPc"/>
    <property type="match status" value="1"/>
</dbReference>
<keyword evidence="1" id="KW-0812">Transmembrane</keyword>
<sequence>MTAMNEPYWNLRGLVVSYGIAALLVLSYLWAPTRMLWDGLDRHIAFGLNSLVQTSYPEQLFWAFANLRVFDYIAAVILLGVLITYVLRGDNAPREVRIARSIVVGVLLILLVAITREFLFKDVARDSPSLVLEPFTMLSEHAPFDAKDHSTQSFPGDHATVVATFTFLLWFFAGRRYGLISAIFATLFVLPRLVSGAHWFSDAIIGGVVTALVAVPLVIYTPVQDILTRMLVDLIRRTRHKAKMHSNHTSHG</sequence>
<feature type="transmembrane region" description="Helical" evidence="1">
    <location>
        <begin position="177"/>
        <end position="194"/>
    </location>
</feature>
<accession>U2E694</accession>
<dbReference type="EMBL" id="AFNV02000010">
    <property type="protein sequence ID" value="ERJ19296.1"/>
    <property type="molecule type" value="Genomic_DNA"/>
</dbReference>
<evidence type="ECO:0000313" key="4">
    <source>
        <dbReference type="Proteomes" id="UP000006242"/>
    </source>
</evidence>
<feature type="domain" description="Phosphatidic acid phosphatase type 2/haloperoxidase" evidence="2">
    <location>
        <begin position="99"/>
        <end position="218"/>
    </location>
</feature>
<comment type="caution">
    <text evidence="3">The sequence shown here is derived from an EMBL/GenBank/DDBJ whole genome shotgun (WGS) entry which is preliminary data.</text>
</comment>
<keyword evidence="1" id="KW-1133">Transmembrane helix</keyword>